<dbReference type="GO" id="GO:0004843">
    <property type="term" value="F:cysteine-type deubiquitinase activity"/>
    <property type="evidence" value="ECO:0007669"/>
    <property type="project" value="UniProtKB-EC"/>
</dbReference>
<dbReference type="Proteomes" id="UP000789572">
    <property type="component" value="Unassembled WGS sequence"/>
</dbReference>
<evidence type="ECO:0000259" key="18">
    <source>
        <dbReference type="PROSITE" id="PS50030"/>
    </source>
</evidence>
<dbReference type="PROSITE" id="PS00973">
    <property type="entry name" value="USP_2"/>
    <property type="match status" value="1"/>
</dbReference>
<evidence type="ECO:0000256" key="14">
    <source>
        <dbReference type="ARBA" id="ARBA00029889"/>
    </source>
</evidence>
<dbReference type="InterPro" id="IPR016652">
    <property type="entry name" value="Ubiquitinyl_hydrolase"/>
</dbReference>
<evidence type="ECO:0000256" key="12">
    <source>
        <dbReference type="ARBA" id="ARBA00022833"/>
    </source>
</evidence>
<dbReference type="InterPro" id="IPR001607">
    <property type="entry name" value="Znf_UBP"/>
</dbReference>
<dbReference type="SMART" id="SM00290">
    <property type="entry name" value="ZnF_UBP"/>
    <property type="match status" value="2"/>
</dbReference>
<dbReference type="PANTHER" id="PTHR21646">
    <property type="entry name" value="UBIQUITIN CARBOXYL-TERMINAL HYDROLASE"/>
    <property type="match status" value="1"/>
</dbReference>
<keyword evidence="9" id="KW-0833">Ubl conjugation pathway</keyword>
<dbReference type="SUPFAM" id="SSF57850">
    <property type="entry name" value="RING/U-box"/>
    <property type="match status" value="2"/>
</dbReference>
<evidence type="ECO:0000256" key="5">
    <source>
        <dbReference type="ARBA" id="ARBA00022670"/>
    </source>
</evidence>
<dbReference type="FunFam" id="3.30.40.10:FF:000587">
    <property type="entry name" value="Ubiquitin carboxyl-terminal hydrolase"/>
    <property type="match status" value="1"/>
</dbReference>
<feature type="domain" description="UBA" evidence="18">
    <location>
        <begin position="640"/>
        <end position="680"/>
    </location>
</feature>
<dbReference type="InterPro" id="IPR041432">
    <property type="entry name" value="UBP13_Znf-UBP_var"/>
</dbReference>
<dbReference type="Pfam" id="PF00443">
    <property type="entry name" value="UCH"/>
    <property type="match status" value="1"/>
</dbReference>
<dbReference type="PROSITE" id="PS50271">
    <property type="entry name" value="ZF_UBP"/>
    <property type="match status" value="2"/>
</dbReference>
<dbReference type="Pfam" id="PF00627">
    <property type="entry name" value="UBA"/>
    <property type="match status" value="2"/>
</dbReference>
<evidence type="ECO:0000256" key="6">
    <source>
        <dbReference type="ARBA" id="ARBA00022723"/>
    </source>
</evidence>
<dbReference type="PROSITE" id="PS50235">
    <property type="entry name" value="USP_3"/>
    <property type="match status" value="1"/>
</dbReference>
<dbReference type="GO" id="GO:0016579">
    <property type="term" value="P:protein deubiquitination"/>
    <property type="evidence" value="ECO:0007669"/>
    <property type="project" value="InterPro"/>
</dbReference>
<evidence type="ECO:0000259" key="19">
    <source>
        <dbReference type="PROSITE" id="PS50235"/>
    </source>
</evidence>
<feature type="domain" description="USP" evidence="19">
    <location>
        <begin position="316"/>
        <end position="758"/>
    </location>
</feature>
<proteinExistence type="inferred from homology"/>
<evidence type="ECO:0000256" key="11">
    <source>
        <dbReference type="ARBA" id="ARBA00022807"/>
    </source>
</evidence>
<feature type="binding site" evidence="16">
    <location>
        <position position="199"/>
    </location>
    <ligand>
        <name>Zn(2+)</name>
        <dbReference type="ChEBI" id="CHEBI:29105"/>
    </ligand>
</feature>
<keyword evidence="7" id="KW-0677">Repeat</keyword>
<dbReference type="FunFam" id="3.30.40.10:FF:000396">
    <property type="entry name" value="Ubiquitin carboxyl-terminal hydrolase"/>
    <property type="match status" value="1"/>
</dbReference>
<feature type="domain" description="UBA" evidence="18">
    <location>
        <begin position="577"/>
        <end position="618"/>
    </location>
</feature>
<dbReference type="InterPro" id="IPR013083">
    <property type="entry name" value="Znf_RING/FYVE/PHD"/>
</dbReference>
<dbReference type="OrthoDB" id="361536at2759"/>
<sequence length="759" mass="85521">CVAYKIIPPILSPVIKTMAACEHVLNTKLTPPDRNTQIHKEECTQCFDSQDLPQGIDVCLSCFNAGCLDNDRHHAKLHYQKTNHPLTLNIRRIKKEKRKRVSDEEEPPLKISKLVIVPEAEEDKYEYFTRVKCYACGESEIDKTNGILPIIIDSVMTSLSASKKSEIQAWEQEIVACDHTRQLVQDPKTLLESQSLAHCNDCDLKENLWLCLTCGNLGCGRQQFGGISGNGHGVAHYEKTKHPVSCKLGTITPEGTADIYCYQCEESRLDPLLGQHLSNFGINVASQELEQNLKFDFSMVTEDGRQLDPLFGPGHTGIKNLGNRYFSTATEHFVTCTNNPAECLQCQMAKMADGLLSGRYSKPVKCVDDDGKEHTKQEGIKPAMFKSLVGKGHEEFSTMRQQDAFEFFQHLVTKIERNEHATGNRDPTRIFKFKSQQRLQCTGCNHVRYSEHTDSTISIPVPARKIENAEKKEGEEDQYEPISLIECLDAFSADNMVEYNCPICQKETVALSNTRFLTFPEVLAIQMRRFEYVNYVPRKLGVPVIPPSGPVNVDKYFGRGLQEGEKLLPEEQASEPQVNENMLNEMLLMGFPEIRCKKALIATGNRDAETALNWIFGHMDDPDIDAPIQTSKAAGQSASEPPEAVVLNMMDMGFSRPRAIKALKETNNNPERAIEWLFNHTEESMETENTAQQFGDSTLPANYVLQCVVSHKGTSVHCGHYVAHVQEDGQWVFFNDEKVVATSGPTHNEAYFYLLRRVR</sequence>
<evidence type="ECO:0000256" key="7">
    <source>
        <dbReference type="ARBA" id="ARBA00022737"/>
    </source>
</evidence>
<evidence type="ECO:0000256" key="3">
    <source>
        <dbReference type="ARBA" id="ARBA00012759"/>
    </source>
</evidence>
<keyword evidence="8 17" id="KW-0863">Zinc-finger</keyword>
<evidence type="ECO:0000256" key="10">
    <source>
        <dbReference type="ARBA" id="ARBA00022801"/>
    </source>
</evidence>
<dbReference type="AlphaFoldDB" id="A0A9N9FVS9"/>
<dbReference type="Pfam" id="PF02148">
    <property type="entry name" value="zf-UBP"/>
    <property type="match status" value="1"/>
</dbReference>
<evidence type="ECO:0000313" key="21">
    <source>
        <dbReference type="EMBL" id="CAG8563601.1"/>
    </source>
</evidence>
<evidence type="ECO:0000259" key="20">
    <source>
        <dbReference type="PROSITE" id="PS50271"/>
    </source>
</evidence>
<evidence type="ECO:0000256" key="8">
    <source>
        <dbReference type="ARBA" id="ARBA00022771"/>
    </source>
</evidence>
<comment type="catalytic activity">
    <reaction evidence="1">
        <text>Thiol-dependent hydrolysis of ester, thioester, amide, peptide and isopeptide bonds formed by the C-terminal Gly of ubiquitin (a 76-residue protein attached to proteins as an intracellular targeting signal).</text>
        <dbReference type="EC" id="3.4.19.12"/>
    </reaction>
</comment>
<dbReference type="Pfam" id="PF17807">
    <property type="entry name" value="zf-UBP_var"/>
    <property type="match status" value="1"/>
</dbReference>
<dbReference type="CDD" id="cd02658">
    <property type="entry name" value="Peptidase_C19B"/>
    <property type="match status" value="1"/>
</dbReference>
<keyword evidence="5" id="KW-0645">Protease</keyword>
<organism evidence="21 22">
    <name type="scientific">Paraglomus occultum</name>
    <dbReference type="NCBI Taxonomy" id="144539"/>
    <lineage>
        <taxon>Eukaryota</taxon>
        <taxon>Fungi</taxon>
        <taxon>Fungi incertae sedis</taxon>
        <taxon>Mucoromycota</taxon>
        <taxon>Glomeromycotina</taxon>
        <taxon>Glomeromycetes</taxon>
        <taxon>Paraglomerales</taxon>
        <taxon>Paraglomeraceae</taxon>
        <taxon>Paraglomus</taxon>
    </lineage>
</organism>
<gene>
    <name evidence="21" type="ORF">POCULU_LOCUS5637</name>
</gene>
<feature type="non-terminal residue" evidence="21">
    <location>
        <position position="759"/>
    </location>
</feature>
<feature type="binding site" evidence="16">
    <location>
        <position position="202"/>
    </location>
    <ligand>
        <name>Zn(2+)</name>
        <dbReference type="ChEBI" id="CHEBI:29105"/>
    </ligand>
</feature>
<dbReference type="Gene3D" id="3.30.40.10">
    <property type="entry name" value="Zinc/RING finger domain, C3HC4 (zinc finger)"/>
    <property type="match status" value="2"/>
</dbReference>
<keyword evidence="12 16" id="KW-0862">Zinc</keyword>
<dbReference type="CDD" id="cd14385">
    <property type="entry name" value="UBA1_spUBP14_like"/>
    <property type="match status" value="1"/>
</dbReference>
<feature type="binding site" evidence="16">
    <location>
        <position position="219"/>
    </location>
    <ligand>
        <name>Zn(2+)</name>
        <dbReference type="ChEBI" id="CHEBI:29105"/>
    </ligand>
</feature>
<protein>
    <recommendedName>
        <fullName evidence="4">Ubiquitin carboxyl-terminal hydrolase 14</fullName>
        <ecNumber evidence="3">3.4.19.12</ecNumber>
    </recommendedName>
    <alternativeName>
        <fullName evidence="13">Deubiquitinating enzyme 14</fullName>
    </alternativeName>
    <alternativeName>
        <fullName evidence="14">Ubiquitin thioesterase 14</fullName>
    </alternativeName>
    <alternativeName>
        <fullName evidence="15">Ubiquitin-specific-processing protease 14</fullName>
    </alternativeName>
</protein>
<dbReference type="SUPFAM" id="SSF46934">
    <property type="entry name" value="UBA-like"/>
    <property type="match status" value="1"/>
</dbReference>
<comment type="similarity">
    <text evidence="2">Belongs to the peptidase C19 family.</text>
</comment>
<evidence type="ECO:0000256" key="15">
    <source>
        <dbReference type="ARBA" id="ARBA00032096"/>
    </source>
</evidence>
<dbReference type="PROSITE" id="PS50030">
    <property type="entry name" value="UBA"/>
    <property type="match status" value="2"/>
</dbReference>
<dbReference type="InterPro" id="IPR001394">
    <property type="entry name" value="Peptidase_C19_UCH"/>
</dbReference>
<dbReference type="GO" id="GO:0006508">
    <property type="term" value="P:proteolysis"/>
    <property type="evidence" value="ECO:0007669"/>
    <property type="project" value="UniProtKB-KW"/>
</dbReference>
<evidence type="ECO:0000256" key="17">
    <source>
        <dbReference type="PROSITE-ProRule" id="PRU00502"/>
    </source>
</evidence>
<dbReference type="Gene3D" id="1.10.8.10">
    <property type="entry name" value="DNA helicase RuvA subunit, C-terminal domain"/>
    <property type="match status" value="2"/>
</dbReference>
<keyword evidence="11" id="KW-0788">Thiol protease</keyword>
<keyword evidence="10" id="KW-0378">Hydrolase</keyword>
<accession>A0A9N9FVS9</accession>
<feature type="binding site" evidence="16">
    <location>
        <position position="232"/>
    </location>
    <ligand>
        <name>Zn(2+)</name>
        <dbReference type="ChEBI" id="CHEBI:29105"/>
    </ligand>
</feature>
<dbReference type="SUPFAM" id="SSF54001">
    <property type="entry name" value="Cysteine proteinases"/>
    <property type="match status" value="1"/>
</dbReference>
<name>A0A9N9FVS9_9GLOM</name>
<evidence type="ECO:0000256" key="13">
    <source>
        <dbReference type="ARBA" id="ARBA00029877"/>
    </source>
</evidence>
<dbReference type="InterPro" id="IPR018200">
    <property type="entry name" value="USP_CS"/>
</dbReference>
<dbReference type="InterPro" id="IPR015940">
    <property type="entry name" value="UBA"/>
</dbReference>
<dbReference type="GO" id="GO:0008270">
    <property type="term" value="F:zinc ion binding"/>
    <property type="evidence" value="ECO:0007669"/>
    <property type="project" value="UniProtKB-KW"/>
</dbReference>
<evidence type="ECO:0000256" key="2">
    <source>
        <dbReference type="ARBA" id="ARBA00009085"/>
    </source>
</evidence>
<dbReference type="FunFam" id="1.10.8.10:FF:000086">
    <property type="entry name" value="Ubiquitin carboxyl-terminal hydrolase"/>
    <property type="match status" value="1"/>
</dbReference>
<dbReference type="PANTHER" id="PTHR21646:SF10">
    <property type="entry name" value="UBIQUITIN CARBOXYL-TERMINAL HYDROLASE 14"/>
    <property type="match status" value="1"/>
</dbReference>
<evidence type="ECO:0000313" key="22">
    <source>
        <dbReference type="Proteomes" id="UP000789572"/>
    </source>
</evidence>
<dbReference type="InterPro" id="IPR038765">
    <property type="entry name" value="Papain-like_cys_pep_sf"/>
</dbReference>
<dbReference type="PIRSF" id="PIRSF016308">
    <property type="entry name" value="UBP"/>
    <property type="match status" value="1"/>
</dbReference>
<dbReference type="SMART" id="SM00165">
    <property type="entry name" value="UBA"/>
    <property type="match status" value="2"/>
</dbReference>
<dbReference type="CDD" id="cd14386">
    <property type="entry name" value="UBA2_UBP5"/>
    <property type="match status" value="1"/>
</dbReference>
<dbReference type="EC" id="3.4.19.12" evidence="3"/>
<keyword evidence="22" id="KW-1185">Reference proteome</keyword>
<evidence type="ECO:0000256" key="1">
    <source>
        <dbReference type="ARBA" id="ARBA00000707"/>
    </source>
</evidence>
<reference evidence="21" key="1">
    <citation type="submission" date="2021-06" db="EMBL/GenBank/DDBJ databases">
        <authorList>
            <person name="Kallberg Y."/>
            <person name="Tangrot J."/>
            <person name="Rosling A."/>
        </authorList>
    </citation>
    <scope>NUCLEOTIDE SEQUENCE</scope>
    <source>
        <strain evidence="21">IA702</strain>
    </source>
</reference>
<dbReference type="InterPro" id="IPR050185">
    <property type="entry name" value="Ub_carboxyl-term_hydrolase"/>
</dbReference>
<feature type="domain" description="UBP-type" evidence="20">
    <location>
        <begin position="175"/>
        <end position="284"/>
    </location>
</feature>
<dbReference type="InterPro" id="IPR028889">
    <property type="entry name" value="USP"/>
</dbReference>
<evidence type="ECO:0000256" key="16">
    <source>
        <dbReference type="PIRSR" id="PIRSR016308-3"/>
    </source>
</evidence>
<comment type="caution">
    <text evidence="21">The sequence shown here is derived from an EMBL/GenBank/DDBJ whole genome shotgun (WGS) entry which is preliminary data.</text>
</comment>
<dbReference type="Gene3D" id="3.90.70.10">
    <property type="entry name" value="Cysteine proteinases"/>
    <property type="match status" value="1"/>
</dbReference>
<evidence type="ECO:0000256" key="9">
    <source>
        <dbReference type="ARBA" id="ARBA00022786"/>
    </source>
</evidence>
<evidence type="ECO:0000256" key="4">
    <source>
        <dbReference type="ARBA" id="ARBA00014611"/>
    </source>
</evidence>
<keyword evidence="6 16" id="KW-0479">Metal-binding</keyword>
<feature type="domain" description="UBP-type" evidence="20">
    <location>
        <begin position="10"/>
        <end position="127"/>
    </location>
</feature>
<dbReference type="EMBL" id="CAJVPJ010000893">
    <property type="protein sequence ID" value="CAG8563601.1"/>
    <property type="molecule type" value="Genomic_DNA"/>
</dbReference>
<dbReference type="InterPro" id="IPR009060">
    <property type="entry name" value="UBA-like_sf"/>
</dbReference>